<dbReference type="SUPFAM" id="SSF51735">
    <property type="entry name" value="NAD(P)-binding Rossmann-fold domains"/>
    <property type="match status" value="1"/>
</dbReference>
<organism evidence="3 4">
    <name type="scientific">Crossiella equi</name>
    <dbReference type="NCBI Taxonomy" id="130796"/>
    <lineage>
        <taxon>Bacteria</taxon>
        <taxon>Bacillati</taxon>
        <taxon>Actinomycetota</taxon>
        <taxon>Actinomycetes</taxon>
        <taxon>Pseudonocardiales</taxon>
        <taxon>Pseudonocardiaceae</taxon>
        <taxon>Crossiella</taxon>
    </lineage>
</organism>
<proteinExistence type="predicted"/>
<evidence type="ECO:0000256" key="1">
    <source>
        <dbReference type="ARBA" id="ARBA00023002"/>
    </source>
</evidence>
<protein>
    <submittedName>
        <fullName evidence="3">NAD(P)-dependent dehydrogenase (Short-subunit alcohol dehydrogenase family)</fullName>
    </submittedName>
</protein>
<dbReference type="InterPro" id="IPR036291">
    <property type="entry name" value="NAD(P)-bd_dom_sf"/>
</dbReference>
<evidence type="ECO:0000313" key="3">
    <source>
        <dbReference type="EMBL" id="MBP2476542.1"/>
    </source>
</evidence>
<keyword evidence="1" id="KW-0560">Oxidoreductase</keyword>
<dbReference type="InterPro" id="IPR002347">
    <property type="entry name" value="SDR_fam"/>
</dbReference>
<name>A0ABS5AIY6_9PSEU</name>
<gene>
    <name evidence="3" type="ORF">JOF53_005414</name>
</gene>
<comment type="caution">
    <text evidence="3">The sequence shown here is derived from an EMBL/GenBank/DDBJ whole genome shotgun (WGS) entry which is preliminary data.</text>
</comment>
<feature type="region of interest" description="Disordered" evidence="2">
    <location>
        <begin position="202"/>
        <end position="221"/>
    </location>
</feature>
<accession>A0ABS5AIY6</accession>
<keyword evidence="4" id="KW-1185">Reference proteome</keyword>
<dbReference type="EMBL" id="JAGIOO010000001">
    <property type="protein sequence ID" value="MBP2476542.1"/>
    <property type="molecule type" value="Genomic_DNA"/>
</dbReference>
<dbReference type="PRINTS" id="PR00081">
    <property type="entry name" value="GDHRDH"/>
</dbReference>
<dbReference type="Gene3D" id="3.40.50.720">
    <property type="entry name" value="NAD(P)-binding Rossmann-like Domain"/>
    <property type="match status" value="1"/>
</dbReference>
<reference evidence="3 4" key="1">
    <citation type="submission" date="2021-03" db="EMBL/GenBank/DDBJ databases">
        <title>Sequencing the genomes of 1000 actinobacteria strains.</title>
        <authorList>
            <person name="Klenk H.-P."/>
        </authorList>
    </citation>
    <scope>NUCLEOTIDE SEQUENCE [LARGE SCALE GENOMIC DNA]</scope>
    <source>
        <strain evidence="3 4">DSM 44580</strain>
    </source>
</reference>
<dbReference type="RefSeq" id="WP_086784561.1">
    <property type="nucleotide sequence ID" value="NZ_JAGIOO010000001.1"/>
</dbReference>
<dbReference type="Pfam" id="PF00106">
    <property type="entry name" value="adh_short"/>
    <property type="match status" value="1"/>
</dbReference>
<sequence length="300" mass="31951">MWDVHRLPRAEDKTILVTGANAGIGYFVAEQLAGSGAEVVLGSRNPAKAEAALTALRERVPGARVRFLRLDLADLGSLPAAAAGLDRLDVLVCNAGVFPEGADRHETAAGHELAFGTNHLGHFALIHHLLPLLAAAPQGRVVTTGSFTARSARLDPEDWQTTRDYQPMRAYARSKLAQMVCAFELDRRLRAEGSTTLSLVNHPGGALDPLTPSRPPVHQRTTGRTLLAQPARVLVQGKDAGAWPAVRAALDPAAEGGQLWGPRAFGLSGQPRLERVREHWSDPGVAARLWAASAKLAGVS</sequence>
<dbReference type="Proteomes" id="UP001519363">
    <property type="component" value="Unassembled WGS sequence"/>
</dbReference>
<evidence type="ECO:0000313" key="4">
    <source>
        <dbReference type="Proteomes" id="UP001519363"/>
    </source>
</evidence>
<dbReference type="PANTHER" id="PTHR43157">
    <property type="entry name" value="PHOSPHATIDYLINOSITOL-GLYCAN BIOSYNTHESIS CLASS F PROTEIN-RELATED"/>
    <property type="match status" value="1"/>
</dbReference>
<dbReference type="PANTHER" id="PTHR43157:SF31">
    <property type="entry name" value="PHOSPHATIDYLINOSITOL-GLYCAN BIOSYNTHESIS CLASS F PROTEIN"/>
    <property type="match status" value="1"/>
</dbReference>
<evidence type="ECO:0000256" key="2">
    <source>
        <dbReference type="SAM" id="MobiDB-lite"/>
    </source>
</evidence>